<dbReference type="EMBL" id="SJPN01000002">
    <property type="protein sequence ID" value="TWU06240.1"/>
    <property type="molecule type" value="Genomic_DNA"/>
</dbReference>
<dbReference type="RefSeq" id="WP_146519346.1">
    <property type="nucleotide sequence ID" value="NZ_CP151726.1"/>
</dbReference>
<evidence type="ECO:0000313" key="2">
    <source>
        <dbReference type="Proteomes" id="UP000320176"/>
    </source>
</evidence>
<comment type="caution">
    <text evidence="1">The sequence shown here is derived from an EMBL/GenBank/DDBJ whole genome shotgun (WGS) entry which is preliminary data.</text>
</comment>
<accession>A0A5C6B2X3</accession>
<proteinExistence type="predicted"/>
<protein>
    <submittedName>
        <fullName evidence="1">Uncharacterized protein</fullName>
    </submittedName>
</protein>
<evidence type="ECO:0000313" key="1">
    <source>
        <dbReference type="EMBL" id="TWU06240.1"/>
    </source>
</evidence>
<name>A0A5C6B2X3_9BACT</name>
<keyword evidence="2" id="KW-1185">Reference proteome</keyword>
<dbReference type="Proteomes" id="UP000320176">
    <property type="component" value="Unassembled WGS sequence"/>
</dbReference>
<reference evidence="1 2" key="1">
    <citation type="submission" date="2019-02" db="EMBL/GenBank/DDBJ databases">
        <title>Deep-cultivation of Planctomycetes and their phenomic and genomic characterization uncovers novel biology.</title>
        <authorList>
            <person name="Wiegand S."/>
            <person name="Jogler M."/>
            <person name="Boedeker C."/>
            <person name="Pinto D."/>
            <person name="Vollmers J."/>
            <person name="Rivas-Marin E."/>
            <person name="Kohn T."/>
            <person name="Peeters S.H."/>
            <person name="Heuer A."/>
            <person name="Rast P."/>
            <person name="Oberbeckmann S."/>
            <person name="Bunk B."/>
            <person name="Jeske O."/>
            <person name="Meyerdierks A."/>
            <person name="Storesund J.E."/>
            <person name="Kallscheuer N."/>
            <person name="Luecker S."/>
            <person name="Lage O.M."/>
            <person name="Pohl T."/>
            <person name="Merkel B.J."/>
            <person name="Hornburger P."/>
            <person name="Mueller R.-W."/>
            <person name="Bruemmer F."/>
            <person name="Labrenz M."/>
            <person name="Spormann A.M."/>
            <person name="Op Den Camp H."/>
            <person name="Overmann J."/>
            <person name="Amann R."/>
            <person name="Jetten M.S.M."/>
            <person name="Mascher T."/>
            <person name="Medema M.H."/>
            <person name="Devos D.P."/>
            <person name="Kaster A.-K."/>
            <person name="Ovreas L."/>
            <person name="Rohde M."/>
            <person name="Galperin M.Y."/>
            <person name="Jogler C."/>
        </authorList>
    </citation>
    <scope>NUCLEOTIDE SEQUENCE [LARGE SCALE GENOMIC DNA]</scope>
    <source>
        <strain evidence="1 2">Pla52n</strain>
    </source>
</reference>
<dbReference type="AlphaFoldDB" id="A0A5C6B2X3"/>
<sequence>MGNLVKDRHFVVRVTLEFKAIPGFVTQLAGIGEEIFRMGFFAHWNSNAIRFDFLSQDNRVEFAVSHTTVSFIARSESDWKDWRENFIAMAGKALNGYKSIESLAVKFAREDFLNVGMTFEEMVVLGFDSMLTESSKILEDANDWMVSLSKRDENNREEKISVGPLNTEMGVRQLKIAAAVSKLTEPAWGTNLSNLLAKVSGDRLWVLSEITTGDVNKHDVERVLVQAEETVERLVNQAVKRFTHVI</sequence>
<organism evidence="1 2">
    <name type="scientific">Stieleria varia</name>
    <dbReference type="NCBI Taxonomy" id="2528005"/>
    <lineage>
        <taxon>Bacteria</taxon>
        <taxon>Pseudomonadati</taxon>
        <taxon>Planctomycetota</taxon>
        <taxon>Planctomycetia</taxon>
        <taxon>Pirellulales</taxon>
        <taxon>Pirellulaceae</taxon>
        <taxon>Stieleria</taxon>
    </lineage>
</organism>
<gene>
    <name evidence="1" type="ORF">Pla52n_19610</name>
</gene>